<dbReference type="PANTHER" id="PTHR30026">
    <property type="entry name" value="OUTER MEMBRANE PROTEIN TOLC"/>
    <property type="match status" value="1"/>
</dbReference>
<keyword evidence="3" id="KW-0813">Transport</keyword>
<proteinExistence type="inferred from homology"/>
<evidence type="ECO:0000256" key="4">
    <source>
        <dbReference type="ARBA" id="ARBA00022452"/>
    </source>
</evidence>
<dbReference type="GO" id="GO:0009279">
    <property type="term" value="C:cell outer membrane"/>
    <property type="evidence" value="ECO:0007669"/>
    <property type="project" value="UniProtKB-SubCell"/>
</dbReference>
<keyword evidence="11" id="KW-1185">Reference proteome</keyword>
<comment type="similarity">
    <text evidence="2">Belongs to the outer membrane factor (OMF) (TC 1.B.17) family.</text>
</comment>
<dbReference type="InterPro" id="IPR051906">
    <property type="entry name" value="TolC-like"/>
</dbReference>
<organism evidence="10 11">
    <name type="scientific">Maribellus comscasis</name>
    <dbReference type="NCBI Taxonomy" id="2681766"/>
    <lineage>
        <taxon>Bacteria</taxon>
        <taxon>Pseudomonadati</taxon>
        <taxon>Bacteroidota</taxon>
        <taxon>Bacteroidia</taxon>
        <taxon>Marinilabiliales</taxon>
        <taxon>Prolixibacteraceae</taxon>
        <taxon>Maribellus</taxon>
    </lineage>
</organism>
<dbReference type="InterPro" id="IPR003423">
    <property type="entry name" value="OMP_efflux"/>
</dbReference>
<comment type="subcellular location">
    <subcellularLocation>
        <location evidence="1">Cell outer membrane</location>
    </subcellularLocation>
</comment>
<dbReference type="SUPFAM" id="SSF56954">
    <property type="entry name" value="Outer membrane efflux proteins (OEP)"/>
    <property type="match status" value="1"/>
</dbReference>
<feature type="chain" id="PRO_5026044433" evidence="9">
    <location>
        <begin position="20"/>
        <end position="409"/>
    </location>
</feature>
<keyword evidence="6" id="KW-0472">Membrane</keyword>
<keyword evidence="7" id="KW-0998">Cell outer membrane</keyword>
<keyword evidence="5" id="KW-0812">Transmembrane</keyword>
<evidence type="ECO:0000256" key="6">
    <source>
        <dbReference type="ARBA" id="ARBA00023136"/>
    </source>
</evidence>
<dbReference type="AlphaFoldDB" id="A0A6I6JTF4"/>
<dbReference type="GO" id="GO:0015562">
    <property type="term" value="F:efflux transmembrane transporter activity"/>
    <property type="evidence" value="ECO:0007669"/>
    <property type="project" value="InterPro"/>
</dbReference>
<evidence type="ECO:0000256" key="5">
    <source>
        <dbReference type="ARBA" id="ARBA00022692"/>
    </source>
</evidence>
<dbReference type="Pfam" id="PF02321">
    <property type="entry name" value="OEP"/>
    <property type="match status" value="2"/>
</dbReference>
<evidence type="ECO:0000256" key="7">
    <source>
        <dbReference type="ARBA" id="ARBA00023237"/>
    </source>
</evidence>
<keyword evidence="9" id="KW-0732">Signal</keyword>
<evidence type="ECO:0000256" key="3">
    <source>
        <dbReference type="ARBA" id="ARBA00022448"/>
    </source>
</evidence>
<evidence type="ECO:0000313" key="10">
    <source>
        <dbReference type="EMBL" id="QGY44509.1"/>
    </source>
</evidence>
<name>A0A6I6JTF4_9BACT</name>
<gene>
    <name evidence="10" type="ORF">GM418_12815</name>
</gene>
<feature type="coiled-coil region" evidence="8">
    <location>
        <begin position="335"/>
        <end position="393"/>
    </location>
</feature>
<feature type="signal peptide" evidence="9">
    <location>
        <begin position="1"/>
        <end position="19"/>
    </location>
</feature>
<dbReference type="RefSeq" id="WP_158866833.1">
    <property type="nucleotide sequence ID" value="NZ_CP046401.1"/>
</dbReference>
<keyword evidence="8" id="KW-0175">Coiled coil</keyword>
<dbReference type="Proteomes" id="UP000428260">
    <property type="component" value="Chromosome"/>
</dbReference>
<evidence type="ECO:0000256" key="8">
    <source>
        <dbReference type="SAM" id="Coils"/>
    </source>
</evidence>
<dbReference type="GO" id="GO:1990281">
    <property type="term" value="C:efflux pump complex"/>
    <property type="evidence" value="ECO:0007669"/>
    <property type="project" value="TreeGrafter"/>
</dbReference>
<evidence type="ECO:0000256" key="1">
    <source>
        <dbReference type="ARBA" id="ARBA00004442"/>
    </source>
</evidence>
<keyword evidence="4" id="KW-1134">Transmembrane beta strand</keyword>
<dbReference type="Gene3D" id="1.20.1600.10">
    <property type="entry name" value="Outer membrane efflux proteins (OEP)"/>
    <property type="match status" value="1"/>
</dbReference>
<reference evidence="10 11" key="1">
    <citation type="submission" date="2019-11" db="EMBL/GenBank/DDBJ databases">
        <authorList>
            <person name="Zheng R.K."/>
            <person name="Sun C.M."/>
        </authorList>
    </citation>
    <scope>NUCLEOTIDE SEQUENCE [LARGE SCALE GENOMIC DNA]</scope>
    <source>
        <strain evidence="10 11">WC007</strain>
    </source>
</reference>
<dbReference type="KEGG" id="mcos:GM418_12815"/>
<evidence type="ECO:0000256" key="9">
    <source>
        <dbReference type="SAM" id="SignalP"/>
    </source>
</evidence>
<accession>A0A6I6JTF4</accession>
<dbReference type="GO" id="GO:0015288">
    <property type="term" value="F:porin activity"/>
    <property type="evidence" value="ECO:0007669"/>
    <property type="project" value="TreeGrafter"/>
</dbReference>
<sequence length="409" mass="46471">MKIITILIILISGISAVQAQTLEDYFRVAAKNNPGLQAKYKDFEAALQKIPQVSSLPDPTFSFGYFISPVETRVGPQRAKFSLSQMFPWFGTLEAQADAASLMADAKYQTFLNARNRLYFSVSEAYYPLVELKQLKAIEQKNIDILQSYKTIANSKFKNGNSPMTDVLRADIMLKEAQTNLGILNNREKPLLVAFNNLLNRDENETVIVQDSLLVETLPENFRRDSLLTNNPLLDALDLKRKASEANEIAAQKQGLPNVGFGLDYAIVGKRTDMDVADNGKNILMPMVSMSIPIFRKKYRAAEKEAQLTQEKYSYQKEETINSLTSGYESVWFQIQQQKDLIGLYKEQIRETEQTLNLLFSAYGNSGKDFEEVLRMQQQLLKYEKMKATAETQYQTALAKLNYITAKTY</sequence>
<dbReference type="EMBL" id="CP046401">
    <property type="protein sequence ID" value="QGY44509.1"/>
    <property type="molecule type" value="Genomic_DNA"/>
</dbReference>
<evidence type="ECO:0000256" key="2">
    <source>
        <dbReference type="ARBA" id="ARBA00007613"/>
    </source>
</evidence>
<dbReference type="PANTHER" id="PTHR30026:SF21">
    <property type="entry name" value="SLR1270 PROTEIN"/>
    <property type="match status" value="1"/>
</dbReference>
<protein>
    <submittedName>
        <fullName evidence="10">TolC family protein</fullName>
    </submittedName>
</protein>
<evidence type="ECO:0000313" key="11">
    <source>
        <dbReference type="Proteomes" id="UP000428260"/>
    </source>
</evidence>